<reference evidence="1" key="1">
    <citation type="journal article" date="2021" name="Proc. Natl. Acad. Sci. U.S.A.">
        <title>A Catalog of Tens of Thousands of Viruses from Human Metagenomes Reveals Hidden Associations with Chronic Diseases.</title>
        <authorList>
            <person name="Tisza M.J."/>
            <person name="Buck C.B."/>
        </authorList>
    </citation>
    <scope>NUCLEOTIDE SEQUENCE</scope>
    <source>
        <strain evidence="1">CtICF6</strain>
    </source>
</reference>
<proteinExistence type="predicted"/>
<organism evidence="1">
    <name type="scientific">Siphoviridae sp. ctICF6</name>
    <dbReference type="NCBI Taxonomy" id="2825427"/>
    <lineage>
        <taxon>Viruses</taxon>
        <taxon>Duplodnaviria</taxon>
        <taxon>Heunggongvirae</taxon>
        <taxon>Uroviricota</taxon>
        <taxon>Caudoviricetes</taxon>
    </lineage>
</organism>
<accession>A0A8S5UL73</accession>
<name>A0A8S5UL73_9CAUD</name>
<sequence>MAGKTEEALSSRMEQVNGLIDKAYSDMEEYARRAETNDDDREYNMSMSINAQKSYIGFMQLLMTMTKNFDEAVKVDSHKSKTTAAKAPKTTLQKLIAKEAKRS</sequence>
<evidence type="ECO:0000313" key="1">
    <source>
        <dbReference type="EMBL" id="DAF95172.1"/>
    </source>
</evidence>
<protein>
    <submittedName>
        <fullName evidence="1">Uncharacterized protein</fullName>
    </submittedName>
</protein>
<dbReference type="EMBL" id="BK016104">
    <property type="protein sequence ID" value="DAF95172.1"/>
    <property type="molecule type" value="Genomic_DNA"/>
</dbReference>